<evidence type="ECO:0000259" key="2">
    <source>
        <dbReference type="Pfam" id="PF05257"/>
    </source>
</evidence>
<gene>
    <name evidence="3" type="ORF">UFOVP1649_7</name>
</gene>
<reference evidence="3" key="1">
    <citation type="submission" date="2020-05" db="EMBL/GenBank/DDBJ databases">
        <authorList>
            <person name="Chiriac C."/>
            <person name="Salcher M."/>
            <person name="Ghai R."/>
            <person name="Kavagutti S V."/>
        </authorList>
    </citation>
    <scope>NUCLEOTIDE SEQUENCE</scope>
</reference>
<dbReference type="InterPro" id="IPR007921">
    <property type="entry name" value="CHAP_dom"/>
</dbReference>
<evidence type="ECO:0000256" key="1">
    <source>
        <dbReference type="ARBA" id="ARBA00022529"/>
    </source>
</evidence>
<sequence>MTTPNKVLAIAKKEVDGNYKEGNNNDTKFGKWYGINNQPWCAIFVSWVFSQSGSNTLAGIQTPKGFHNCDSGLAYFRKHGQLVDVKEAQPGDIVFFNLDGVSGTSEHVGLIYVNQHEQGQMVCFEGNTGTNGSANGDGCYKKTRPLSKIAGVARPDWSKK</sequence>
<dbReference type="GO" id="GO:0001897">
    <property type="term" value="P:symbiont-mediated cytolysis of host cell"/>
    <property type="evidence" value="ECO:0007669"/>
    <property type="project" value="UniProtKB-ARBA"/>
</dbReference>
<name>A0A6J5T2Q9_9CAUD</name>
<protein>
    <submittedName>
        <fullName evidence="3">TIGR02594, TIGR02594 family protein</fullName>
    </submittedName>
</protein>
<proteinExistence type="predicted"/>
<dbReference type="EMBL" id="LR797519">
    <property type="protein sequence ID" value="CAB4222015.1"/>
    <property type="molecule type" value="Genomic_DNA"/>
</dbReference>
<feature type="domain" description="Peptidase C51" evidence="2">
    <location>
        <begin position="36"/>
        <end position="127"/>
    </location>
</feature>
<keyword evidence="1" id="KW-0929">Antimicrobial</keyword>
<organism evidence="3">
    <name type="scientific">uncultured Caudovirales phage</name>
    <dbReference type="NCBI Taxonomy" id="2100421"/>
    <lineage>
        <taxon>Viruses</taxon>
        <taxon>Duplodnaviria</taxon>
        <taxon>Heunggongvirae</taxon>
        <taxon>Uroviricota</taxon>
        <taxon>Caudoviricetes</taxon>
        <taxon>Peduoviridae</taxon>
        <taxon>Maltschvirus</taxon>
        <taxon>Maltschvirus maltsch</taxon>
    </lineage>
</organism>
<dbReference type="Gene3D" id="3.90.1720.10">
    <property type="entry name" value="endopeptidase domain like (from Nostoc punctiforme)"/>
    <property type="match status" value="1"/>
</dbReference>
<dbReference type="Pfam" id="PF05257">
    <property type="entry name" value="CHAP"/>
    <property type="match status" value="1"/>
</dbReference>
<accession>A0A6J5T2Q9</accession>
<evidence type="ECO:0000313" key="3">
    <source>
        <dbReference type="EMBL" id="CAB4222015.1"/>
    </source>
</evidence>
<dbReference type="SUPFAM" id="SSF54001">
    <property type="entry name" value="Cysteine proteinases"/>
    <property type="match status" value="1"/>
</dbReference>
<dbReference type="InterPro" id="IPR038765">
    <property type="entry name" value="Papain-like_cys_pep_sf"/>
</dbReference>